<feature type="region of interest" description="Disordered" evidence="1">
    <location>
        <begin position="1"/>
        <end position="21"/>
    </location>
</feature>
<keyword evidence="2" id="KW-1133">Transmembrane helix</keyword>
<dbReference type="EMBL" id="AP019314">
    <property type="protein sequence ID" value="BBH41025.1"/>
    <property type="molecule type" value="Genomic_DNA"/>
</dbReference>
<dbReference type="KEGG" id="mvz:myaer102_36140"/>
<keyword evidence="2" id="KW-0472">Membrane</keyword>
<evidence type="ECO:0000256" key="1">
    <source>
        <dbReference type="SAM" id="MobiDB-lite"/>
    </source>
</evidence>
<organism evidence="3 4">
    <name type="scientific">Microcystis viridis NIES-102</name>
    <dbReference type="NCBI Taxonomy" id="213615"/>
    <lineage>
        <taxon>Bacteria</taxon>
        <taxon>Bacillati</taxon>
        <taxon>Cyanobacteriota</taxon>
        <taxon>Cyanophyceae</taxon>
        <taxon>Oscillatoriophycideae</taxon>
        <taxon>Chroococcales</taxon>
        <taxon>Microcystaceae</taxon>
        <taxon>Microcystis</taxon>
    </lineage>
</organism>
<accession>A0A3G9K5F7</accession>
<evidence type="ECO:0000256" key="2">
    <source>
        <dbReference type="SAM" id="Phobius"/>
    </source>
</evidence>
<reference evidence="3 4" key="1">
    <citation type="submission" date="2018-11" db="EMBL/GenBank/DDBJ databases">
        <title>Complete genome sequence of Microcystis aeruginosa NIES-102.</title>
        <authorList>
            <person name="Yamaguchi H."/>
            <person name="Suzuki S."/>
            <person name="Kawachi M."/>
        </authorList>
    </citation>
    <scope>NUCLEOTIDE SEQUENCE [LARGE SCALE GENOMIC DNA]</scope>
    <source>
        <strain evidence="3 4">NIES-102</strain>
    </source>
</reference>
<evidence type="ECO:0000313" key="3">
    <source>
        <dbReference type="EMBL" id="BBH41025.1"/>
    </source>
</evidence>
<gene>
    <name evidence="3" type="ORF">myaer102_36140</name>
</gene>
<keyword evidence="2" id="KW-0812">Transmembrane</keyword>
<evidence type="ECO:0008006" key="5">
    <source>
        <dbReference type="Google" id="ProtNLM"/>
    </source>
</evidence>
<sequence>MIMHYSTKSNQETGATVYSPSDGSELIPAEVKLDINGQNYQSLNIPLPEGYTVDDEGIINNYGSEPKIYLSKSPSLEQQKWYILQGVGAVLLVALVLLITFSVS</sequence>
<dbReference type="InterPro" id="IPR048028">
    <property type="entry name" value="Psb34-like"/>
</dbReference>
<proteinExistence type="predicted"/>
<dbReference type="AlphaFoldDB" id="A0A3G9K5F7"/>
<evidence type="ECO:0000313" key="4">
    <source>
        <dbReference type="Proteomes" id="UP000278152"/>
    </source>
</evidence>
<dbReference type="NCBIfam" id="NF033486">
    <property type="entry name" value="harvest_ssl1498"/>
    <property type="match status" value="1"/>
</dbReference>
<feature type="transmembrane region" description="Helical" evidence="2">
    <location>
        <begin position="81"/>
        <end position="103"/>
    </location>
</feature>
<name>A0A3G9K5F7_MICVR</name>
<protein>
    <recommendedName>
        <fullName evidence="5">Ssl1498 family light-harvesting-like protein</fullName>
    </recommendedName>
</protein>
<dbReference type="Proteomes" id="UP000278152">
    <property type="component" value="Chromosome"/>
</dbReference>
<dbReference type="Pfam" id="PF26394">
    <property type="entry name" value="Psb34"/>
    <property type="match status" value="1"/>
</dbReference>